<gene>
    <name evidence="1" type="ORF">M9Y10_034643</name>
</gene>
<dbReference type="InterPro" id="IPR011990">
    <property type="entry name" value="TPR-like_helical_dom_sf"/>
</dbReference>
<evidence type="ECO:0008006" key="3">
    <source>
        <dbReference type="Google" id="ProtNLM"/>
    </source>
</evidence>
<reference evidence="1 2" key="1">
    <citation type="submission" date="2024-04" db="EMBL/GenBank/DDBJ databases">
        <title>Tritrichomonas musculus Genome.</title>
        <authorList>
            <person name="Alves-Ferreira E."/>
            <person name="Grigg M."/>
            <person name="Lorenzi H."/>
            <person name="Galac M."/>
        </authorList>
    </citation>
    <scope>NUCLEOTIDE SEQUENCE [LARGE SCALE GENOMIC DNA]</scope>
    <source>
        <strain evidence="1 2">EAF2021</strain>
    </source>
</reference>
<proteinExistence type="predicted"/>
<name>A0ABR2KFI9_9EUKA</name>
<comment type="caution">
    <text evidence="1">The sequence shown here is derived from an EMBL/GenBank/DDBJ whole genome shotgun (WGS) entry which is preliminary data.</text>
</comment>
<accession>A0ABR2KFI9</accession>
<dbReference type="Gene3D" id="1.25.40.10">
    <property type="entry name" value="Tetratricopeptide repeat domain"/>
    <property type="match status" value="1"/>
</dbReference>
<dbReference type="Proteomes" id="UP001470230">
    <property type="component" value="Unassembled WGS sequence"/>
</dbReference>
<sequence length="382" mass="44242">MRRIMKIFISFGIISYYIYSNQIPNVNEIPDLSKLDSKYTNFVNELLNEDPEKRPTSQQIVSSFLTEREKTWLEDVDEDEVDRYLHKFGLSIKPRNQKIDIDFINSITTDKYPNNAKQPKKTIEEIINNESISKGIKESIKLAENYLTSSNNKNIKQIKKLLFNVGYQLCMGDKEVSLNIQEDYFYAIKYLKAAALLGDKTSFYLLSTIFSNEENQESQRIAFKLADISADLGCTHAFNTLAVYNKNGIGIVSNIIMAAIYFKIANIMLKISQKEISLIEFDNQLKIAKNIIQKIDGKSNKVYREIRYTLEAVENPSVALFVSEKYFEKAARNGNKEAEEIIKRIDLNAKVSQDHPYFYDEIWQTPSKSVCEETFDFDDQNW</sequence>
<protein>
    <recommendedName>
        <fullName evidence="3">Sel1 repeat family protein</fullName>
    </recommendedName>
</protein>
<dbReference type="EMBL" id="JAPFFF010000005">
    <property type="protein sequence ID" value="KAK8889889.1"/>
    <property type="molecule type" value="Genomic_DNA"/>
</dbReference>
<organism evidence="1 2">
    <name type="scientific">Tritrichomonas musculus</name>
    <dbReference type="NCBI Taxonomy" id="1915356"/>
    <lineage>
        <taxon>Eukaryota</taxon>
        <taxon>Metamonada</taxon>
        <taxon>Parabasalia</taxon>
        <taxon>Tritrichomonadida</taxon>
        <taxon>Tritrichomonadidae</taxon>
        <taxon>Tritrichomonas</taxon>
    </lineage>
</organism>
<dbReference type="SUPFAM" id="SSF81901">
    <property type="entry name" value="HCP-like"/>
    <property type="match status" value="1"/>
</dbReference>
<dbReference type="Gene3D" id="1.10.510.10">
    <property type="entry name" value="Transferase(Phosphotransferase) domain 1"/>
    <property type="match status" value="1"/>
</dbReference>
<evidence type="ECO:0000313" key="2">
    <source>
        <dbReference type="Proteomes" id="UP001470230"/>
    </source>
</evidence>
<dbReference type="InterPro" id="IPR011009">
    <property type="entry name" value="Kinase-like_dom_sf"/>
</dbReference>
<dbReference type="SUPFAM" id="SSF56112">
    <property type="entry name" value="Protein kinase-like (PK-like)"/>
    <property type="match status" value="1"/>
</dbReference>
<evidence type="ECO:0000313" key="1">
    <source>
        <dbReference type="EMBL" id="KAK8889889.1"/>
    </source>
</evidence>
<keyword evidence="2" id="KW-1185">Reference proteome</keyword>